<organism evidence="6 7">
    <name type="scientific">Pyricularia grisea</name>
    <name type="common">Crabgrass-specific blast fungus</name>
    <name type="synonym">Magnaporthe grisea</name>
    <dbReference type="NCBI Taxonomy" id="148305"/>
    <lineage>
        <taxon>Eukaryota</taxon>
        <taxon>Fungi</taxon>
        <taxon>Dikarya</taxon>
        <taxon>Ascomycota</taxon>
        <taxon>Pezizomycotina</taxon>
        <taxon>Sordariomycetes</taxon>
        <taxon>Sordariomycetidae</taxon>
        <taxon>Magnaporthales</taxon>
        <taxon>Pyriculariaceae</taxon>
        <taxon>Pyricularia</taxon>
    </lineage>
</organism>
<comment type="cofactor">
    <cofactor evidence="1">
        <name>heme</name>
        <dbReference type="ChEBI" id="CHEBI:30413"/>
    </cofactor>
</comment>
<accession>A0A6P8ANS9</accession>
<sequence length="239" mass="26913">MSADGYLVFLPAHHIQELCMHPRTEVSFGHMVEQYFSTRYTGFGANNATFLKGTKLGIVSNGSAFIPAMFDEAESCISRIFGAPCPDDDGYVHVNVTYAAGQTTAQIMARSFVGKGLSRSGDWVDGQLAYLSFVWAAARGIQAWPMWLQPLVYRFVKGYRDLREEERRIADRLRPDFDAARLGLAGKGIEHTMIDDFLSVTPPANREDVMFHMTLQYQLIFTAIHPTSETRFTHIVKNF</sequence>
<evidence type="ECO:0000256" key="5">
    <source>
        <dbReference type="ARBA" id="ARBA00023004"/>
    </source>
</evidence>
<evidence type="ECO:0000256" key="3">
    <source>
        <dbReference type="ARBA" id="ARBA00022723"/>
    </source>
</evidence>
<name>A0A6P8ANS9_PYRGI</name>
<evidence type="ECO:0000313" key="7">
    <source>
        <dbReference type="RefSeq" id="XP_030976554.1"/>
    </source>
</evidence>
<dbReference type="SUPFAM" id="SSF48264">
    <property type="entry name" value="Cytochrome P450"/>
    <property type="match status" value="1"/>
</dbReference>
<dbReference type="GO" id="GO:0005506">
    <property type="term" value="F:iron ion binding"/>
    <property type="evidence" value="ECO:0007669"/>
    <property type="project" value="InterPro"/>
</dbReference>
<dbReference type="GO" id="GO:0020037">
    <property type="term" value="F:heme binding"/>
    <property type="evidence" value="ECO:0007669"/>
    <property type="project" value="InterPro"/>
</dbReference>
<gene>
    <name evidence="7" type="ORF">PgNI_11807</name>
</gene>
<dbReference type="PANTHER" id="PTHR46206">
    <property type="entry name" value="CYTOCHROME P450"/>
    <property type="match status" value="1"/>
</dbReference>
<dbReference type="AlphaFoldDB" id="A0A6P8ANS9"/>
<reference evidence="7" key="2">
    <citation type="submission" date="2019-10" db="EMBL/GenBank/DDBJ databases">
        <authorList>
            <consortium name="NCBI Genome Project"/>
        </authorList>
    </citation>
    <scope>NUCLEOTIDE SEQUENCE</scope>
    <source>
        <strain evidence="7">NI907</strain>
    </source>
</reference>
<proteinExistence type="inferred from homology"/>
<dbReference type="GeneID" id="41966676"/>
<protein>
    <submittedName>
        <fullName evidence="7">Uncharacterized protein</fullName>
    </submittedName>
</protein>
<evidence type="ECO:0000256" key="1">
    <source>
        <dbReference type="ARBA" id="ARBA00001971"/>
    </source>
</evidence>
<comment type="similarity">
    <text evidence="2">Belongs to the cytochrome P450 family.</text>
</comment>
<dbReference type="Proteomes" id="UP000515153">
    <property type="component" value="Chromosome V"/>
</dbReference>
<dbReference type="RefSeq" id="XP_030976554.1">
    <property type="nucleotide sequence ID" value="XM_031131771.1"/>
</dbReference>
<dbReference type="InterPro" id="IPR036396">
    <property type="entry name" value="Cyt_P450_sf"/>
</dbReference>
<reference evidence="6 7" key="1">
    <citation type="journal article" date="2019" name="Mol. Biol. Evol.">
        <title>Blast fungal genomes show frequent chromosomal changes, gene gains and losses, and effector gene turnover.</title>
        <authorList>
            <person name="Gomez Luciano L.B."/>
            <person name="Jason Tsai I."/>
            <person name="Chuma I."/>
            <person name="Tosa Y."/>
            <person name="Chen Y.H."/>
            <person name="Li J.Y."/>
            <person name="Li M.Y."/>
            <person name="Jade Lu M.Y."/>
            <person name="Nakayashiki H."/>
            <person name="Li W.H."/>
        </authorList>
    </citation>
    <scope>NUCLEOTIDE SEQUENCE [LARGE SCALE GENOMIC DNA]</scope>
    <source>
        <strain evidence="6 7">NI907</strain>
    </source>
</reference>
<reference evidence="7" key="3">
    <citation type="submission" date="2025-08" db="UniProtKB">
        <authorList>
            <consortium name="RefSeq"/>
        </authorList>
    </citation>
    <scope>IDENTIFICATION</scope>
    <source>
        <strain evidence="7">NI907</strain>
    </source>
</reference>
<keyword evidence="3" id="KW-0479">Metal-binding</keyword>
<dbReference type="GO" id="GO:0004497">
    <property type="term" value="F:monooxygenase activity"/>
    <property type="evidence" value="ECO:0007669"/>
    <property type="project" value="InterPro"/>
</dbReference>
<evidence type="ECO:0000256" key="2">
    <source>
        <dbReference type="ARBA" id="ARBA00010617"/>
    </source>
</evidence>
<keyword evidence="5" id="KW-0408">Iron</keyword>
<evidence type="ECO:0000313" key="6">
    <source>
        <dbReference type="Proteomes" id="UP000515153"/>
    </source>
</evidence>
<keyword evidence="4" id="KW-0560">Oxidoreductase</keyword>
<evidence type="ECO:0000256" key="4">
    <source>
        <dbReference type="ARBA" id="ARBA00023002"/>
    </source>
</evidence>
<dbReference type="GO" id="GO:0016705">
    <property type="term" value="F:oxidoreductase activity, acting on paired donors, with incorporation or reduction of molecular oxygen"/>
    <property type="evidence" value="ECO:0007669"/>
    <property type="project" value="InterPro"/>
</dbReference>
<dbReference type="KEGG" id="pgri:PgNI_11807"/>
<keyword evidence="6" id="KW-1185">Reference proteome</keyword>